<name>A0A5S9Q8E7_9GAMM</name>
<accession>A0A5S9Q8E7</accession>
<proteinExistence type="predicted"/>
<evidence type="ECO:0000313" key="2">
    <source>
        <dbReference type="Proteomes" id="UP000441399"/>
    </source>
</evidence>
<dbReference type="EMBL" id="CACSIO010000019">
    <property type="protein sequence ID" value="CAA0113681.1"/>
    <property type="molecule type" value="Genomic_DNA"/>
</dbReference>
<dbReference type="AlphaFoldDB" id="A0A5S9Q8E7"/>
<protein>
    <submittedName>
        <fullName evidence="1">Uncharacterized protein</fullName>
    </submittedName>
</protein>
<dbReference type="Proteomes" id="UP000441399">
    <property type="component" value="Unassembled WGS sequence"/>
</dbReference>
<gene>
    <name evidence="1" type="ORF">OPDIPICF_04755</name>
</gene>
<evidence type="ECO:0000313" key="1">
    <source>
        <dbReference type="EMBL" id="CAA0113681.1"/>
    </source>
</evidence>
<sequence>MLSGLAYSQNLYCTGKLQHVHVVQNGDVRLKTDYKGDPIGVCNVETKWKNEINPETCKAWLSASYMALASNRDIKILFKGVSVTECSKIPSNNNAPVVNALYVQ</sequence>
<organism evidence="1 2">
    <name type="scientific">BD1-7 clade bacterium</name>
    <dbReference type="NCBI Taxonomy" id="2029982"/>
    <lineage>
        <taxon>Bacteria</taxon>
        <taxon>Pseudomonadati</taxon>
        <taxon>Pseudomonadota</taxon>
        <taxon>Gammaproteobacteria</taxon>
        <taxon>Cellvibrionales</taxon>
        <taxon>Spongiibacteraceae</taxon>
        <taxon>BD1-7 clade</taxon>
    </lineage>
</organism>
<keyword evidence="2" id="KW-1185">Reference proteome</keyword>
<reference evidence="1 2" key="1">
    <citation type="submission" date="2019-11" db="EMBL/GenBank/DDBJ databases">
        <authorList>
            <person name="Holert J."/>
        </authorList>
    </citation>
    <scope>NUCLEOTIDE SEQUENCE [LARGE SCALE GENOMIC DNA]</scope>
    <source>
        <strain evidence="1">SB11_3</strain>
    </source>
</reference>